<feature type="region of interest" description="Disordered" evidence="7">
    <location>
        <begin position="553"/>
        <end position="578"/>
    </location>
</feature>
<keyword evidence="2" id="KW-0479">Metal-binding</keyword>
<evidence type="ECO:0000256" key="1">
    <source>
        <dbReference type="ARBA" id="ARBA00004123"/>
    </source>
</evidence>
<evidence type="ECO:0000256" key="2">
    <source>
        <dbReference type="ARBA" id="ARBA00022723"/>
    </source>
</evidence>
<sequence length="578" mass="66255">MSVAITSNNNKQPQPQPQPHLKVVNNNSTFNLYTWLRSVFQYCISLIISYTSNWLLVNNDNNNNININYKSNNNDNNNNNASISLQPKISNVKAESMKIFPDLQKSNFTTYYTTEKPLHQDVLKPVICSTGITSRILPYTNEKGELEWKFTEVQGKELDEFKMHPQQQQQQEVKQELSPAESNESNESLAKDSSTTPASISDSPSHSETESTVSSTIIANSNQIFKCPSCDAEFRVRGYLTRHMKKHSTKKAYTCPFHDKSIYVDENNITHKCHSSGGFSRRDTYKTHLKSRHFNYAKPIKSAERSKVPGQCAMCGEHFNSAEIWCEIHVEGGECKFLPMGFKGKSRIKNRLKKQIQKNKMIDPELVPFASKVLEEVEQERQKKKNYRTTGTGSESSIQSQESESSINSTPLSMQISAPVPMPVSIQQQHQHQHHHHHVQNQNQQHVNQQQSIATPASIYSSSASSTSSYESTHSPYTPQSSRSPLSHMYNPQQPPYFNQIAQAHQQDGQKNQVKDDYDDEYCLDVDQLNTTFVNEIVANYLQIHDFYSMNQYQPGQQQQQQQQQQRQHQQQQPSMYF</sequence>
<dbReference type="InterPro" id="IPR051643">
    <property type="entry name" value="Transcr_Reg_ZincFinger"/>
</dbReference>
<protein>
    <recommendedName>
        <fullName evidence="8">C2H2-type domain-containing protein</fullName>
    </recommendedName>
</protein>
<feature type="region of interest" description="Disordered" evidence="7">
    <location>
        <begin position="1"/>
        <end position="22"/>
    </location>
</feature>
<evidence type="ECO:0000313" key="10">
    <source>
        <dbReference type="Proteomes" id="UP000001429"/>
    </source>
</evidence>
<dbReference type="OMA" id="FENGEIW"/>
<dbReference type="InterPro" id="IPR036236">
    <property type="entry name" value="Znf_C2H2_sf"/>
</dbReference>
<dbReference type="PaxDb" id="5476-C4YG03"/>
<dbReference type="PROSITE" id="PS50157">
    <property type="entry name" value="ZINC_FINGER_C2H2_2"/>
    <property type="match status" value="1"/>
</dbReference>
<feature type="compositionally biased region" description="Low complexity" evidence="7">
    <location>
        <begin position="203"/>
        <end position="214"/>
    </location>
</feature>
<feature type="domain" description="C2H2-type" evidence="8">
    <location>
        <begin position="225"/>
        <end position="252"/>
    </location>
</feature>
<evidence type="ECO:0000256" key="3">
    <source>
        <dbReference type="ARBA" id="ARBA00022771"/>
    </source>
</evidence>
<dbReference type="GO" id="GO:0005634">
    <property type="term" value="C:nucleus"/>
    <property type="evidence" value="ECO:0007669"/>
    <property type="project" value="UniProtKB-SubCell"/>
</dbReference>
<feature type="compositionally biased region" description="Polar residues" evidence="7">
    <location>
        <begin position="480"/>
        <end position="495"/>
    </location>
</feature>
<accession>C4YG03</accession>
<dbReference type="OrthoDB" id="9439903at2759"/>
<dbReference type="PROSITE" id="PS00028">
    <property type="entry name" value="ZINC_FINGER_C2H2_1"/>
    <property type="match status" value="1"/>
</dbReference>
<dbReference type="InterPro" id="IPR013087">
    <property type="entry name" value="Znf_C2H2_type"/>
</dbReference>
<dbReference type="SMART" id="SM00355">
    <property type="entry name" value="ZnF_C2H2"/>
    <property type="match status" value="2"/>
</dbReference>
<dbReference type="VEuPathDB" id="FungiDB:CAWG_00116"/>
<reference evidence="9 10" key="1">
    <citation type="journal article" date="2009" name="Nature">
        <title>Evolution of pathogenicity and sexual reproduction in eight Candida genomes.</title>
        <authorList>
            <person name="Butler G."/>
            <person name="Rasmussen M.D."/>
            <person name="Lin M.F."/>
            <person name="Santos M.A."/>
            <person name="Sakthikumar S."/>
            <person name="Munro C.A."/>
            <person name="Rheinbay E."/>
            <person name="Grabherr M."/>
            <person name="Forche A."/>
            <person name="Reedy J.L."/>
            <person name="Agrafioti I."/>
            <person name="Arnaud M.B."/>
            <person name="Bates S."/>
            <person name="Brown A.J."/>
            <person name="Brunke S."/>
            <person name="Costanzo M.C."/>
            <person name="Fitzpatrick D.A."/>
            <person name="de Groot P.W."/>
            <person name="Harris D."/>
            <person name="Hoyer L.L."/>
            <person name="Hube B."/>
            <person name="Klis F.M."/>
            <person name="Kodira C."/>
            <person name="Lennard N."/>
            <person name="Logue M.E."/>
            <person name="Martin R."/>
            <person name="Neiman A.M."/>
            <person name="Nikolaou E."/>
            <person name="Quail M.A."/>
            <person name="Quinn J."/>
            <person name="Santos M.C."/>
            <person name="Schmitzberger F.F."/>
            <person name="Sherlock G."/>
            <person name="Shah P."/>
            <person name="Silverstein K.A."/>
            <person name="Skrzypek M.S."/>
            <person name="Soll D."/>
            <person name="Staggs R."/>
            <person name="Stansfield I."/>
            <person name="Stumpf M.P."/>
            <person name="Sudbery P.E."/>
            <person name="Srikantha T."/>
            <person name="Zeng Q."/>
            <person name="Berman J."/>
            <person name="Berriman M."/>
            <person name="Heitman J."/>
            <person name="Gow N.A."/>
            <person name="Lorenz M.C."/>
            <person name="Birren B.W."/>
            <person name="Kellis M."/>
            <person name="Cuomo C.A."/>
        </authorList>
    </citation>
    <scope>NUCLEOTIDE SEQUENCE [LARGE SCALE GENOMIC DNA]</scope>
    <source>
        <strain evidence="9 10">WO-1</strain>
    </source>
</reference>
<keyword evidence="10" id="KW-1185">Reference proteome</keyword>
<dbReference type="GO" id="GO:0008270">
    <property type="term" value="F:zinc ion binding"/>
    <property type="evidence" value="ECO:0007669"/>
    <property type="project" value="UniProtKB-KW"/>
</dbReference>
<evidence type="ECO:0000313" key="9">
    <source>
        <dbReference type="EMBL" id="EEQ41927.1"/>
    </source>
</evidence>
<dbReference type="PANTHER" id="PTHR24396">
    <property type="entry name" value="ZINC FINGER PROTEIN"/>
    <property type="match status" value="1"/>
</dbReference>
<comment type="subcellular location">
    <subcellularLocation>
        <location evidence="1">Nucleus</location>
    </subcellularLocation>
</comment>
<dbReference type="HOGENOM" id="CLU_027007_0_0_1"/>
<feature type="region of interest" description="Disordered" evidence="7">
    <location>
        <begin position="162"/>
        <end position="214"/>
    </location>
</feature>
<dbReference type="SUPFAM" id="SSF57667">
    <property type="entry name" value="beta-beta-alpha zinc fingers"/>
    <property type="match status" value="1"/>
</dbReference>
<keyword evidence="4" id="KW-0862">Zinc</keyword>
<evidence type="ECO:0000256" key="7">
    <source>
        <dbReference type="SAM" id="MobiDB-lite"/>
    </source>
</evidence>
<dbReference type="Gene3D" id="3.30.160.60">
    <property type="entry name" value="Classic Zinc Finger"/>
    <property type="match status" value="1"/>
</dbReference>
<proteinExistence type="predicted"/>
<name>C4YG03_CANAW</name>
<feature type="compositionally biased region" description="Polar residues" evidence="7">
    <location>
        <begin position="180"/>
        <end position="202"/>
    </location>
</feature>
<dbReference type="PANTHER" id="PTHR24396:SF19">
    <property type="entry name" value="FI01119P"/>
    <property type="match status" value="1"/>
</dbReference>
<dbReference type="AlphaFoldDB" id="C4YG03"/>
<feature type="compositionally biased region" description="Low complexity" evidence="7">
    <location>
        <begin position="394"/>
        <end position="407"/>
    </location>
</feature>
<dbReference type="EMBL" id="CH672346">
    <property type="protein sequence ID" value="EEQ41927.1"/>
    <property type="molecule type" value="Genomic_DNA"/>
</dbReference>
<feature type="compositionally biased region" description="Low complexity" evidence="7">
    <location>
        <begin position="440"/>
        <end position="479"/>
    </location>
</feature>
<dbReference type="Pfam" id="PF00096">
    <property type="entry name" value="zf-C2H2"/>
    <property type="match status" value="1"/>
</dbReference>
<evidence type="ECO:0000256" key="4">
    <source>
        <dbReference type="ARBA" id="ARBA00022833"/>
    </source>
</evidence>
<keyword evidence="3 6" id="KW-0863">Zinc-finger</keyword>
<dbReference type="GO" id="GO:0000981">
    <property type="term" value="F:DNA-binding transcription factor activity, RNA polymerase II-specific"/>
    <property type="evidence" value="ECO:0007669"/>
    <property type="project" value="TreeGrafter"/>
</dbReference>
<feature type="compositionally biased region" description="Polar residues" evidence="7">
    <location>
        <begin position="1"/>
        <end position="11"/>
    </location>
</feature>
<gene>
    <name evidence="9" type="ORF">CAWG_00116</name>
</gene>
<keyword evidence="5" id="KW-0539">Nucleus</keyword>
<organism evidence="9 10">
    <name type="scientific">Candida albicans (strain WO-1)</name>
    <name type="common">Yeast</name>
    <dbReference type="NCBI Taxonomy" id="294748"/>
    <lineage>
        <taxon>Eukaryota</taxon>
        <taxon>Fungi</taxon>
        <taxon>Dikarya</taxon>
        <taxon>Ascomycota</taxon>
        <taxon>Saccharomycotina</taxon>
        <taxon>Pichiomycetes</taxon>
        <taxon>Debaryomycetaceae</taxon>
        <taxon>Candida/Lodderomyces clade</taxon>
        <taxon>Candida</taxon>
    </lineage>
</organism>
<feature type="region of interest" description="Disordered" evidence="7">
    <location>
        <begin position="381"/>
        <end position="495"/>
    </location>
</feature>
<dbReference type="GO" id="GO:0000978">
    <property type="term" value="F:RNA polymerase II cis-regulatory region sequence-specific DNA binding"/>
    <property type="evidence" value="ECO:0007669"/>
    <property type="project" value="TreeGrafter"/>
</dbReference>
<evidence type="ECO:0000256" key="6">
    <source>
        <dbReference type="PROSITE-ProRule" id="PRU00042"/>
    </source>
</evidence>
<evidence type="ECO:0000256" key="5">
    <source>
        <dbReference type="ARBA" id="ARBA00023242"/>
    </source>
</evidence>
<dbReference type="Proteomes" id="UP000001429">
    <property type="component" value="Chromosome 1"/>
</dbReference>
<evidence type="ECO:0000259" key="8">
    <source>
        <dbReference type="PROSITE" id="PS50157"/>
    </source>
</evidence>